<comment type="similarity">
    <text evidence="1">Belongs to the aspartyl/asparaginyl beta-hydroxylase family.</text>
</comment>
<dbReference type="RefSeq" id="WP_181599921.1">
    <property type="nucleotide sequence ID" value="NZ_WQMS01000006.1"/>
</dbReference>
<dbReference type="PANTHER" id="PTHR46332:SF5">
    <property type="entry name" value="ASPARTATE BETA-HYDROXYLASE DOMAIN CONTAINING 2"/>
    <property type="match status" value="1"/>
</dbReference>
<dbReference type="SMART" id="SM00028">
    <property type="entry name" value="TPR"/>
    <property type="match status" value="4"/>
</dbReference>
<evidence type="ECO:0000256" key="4">
    <source>
        <dbReference type="PROSITE-ProRule" id="PRU00339"/>
    </source>
</evidence>
<dbReference type="Gene3D" id="1.25.40.10">
    <property type="entry name" value="Tetratricopeptide repeat domain"/>
    <property type="match status" value="2"/>
</dbReference>
<protein>
    <submittedName>
        <fullName evidence="6">Tetratricopeptide repeat protein</fullName>
    </submittedName>
</protein>
<organism evidence="6 7">
    <name type="scientific">Sphingomonas horti</name>
    <dbReference type="NCBI Taxonomy" id="2682842"/>
    <lineage>
        <taxon>Bacteria</taxon>
        <taxon>Pseudomonadati</taxon>
        <taxon>Pseudomonadota</taxon>
        <taxon>Alphaproteobacteria</taxon>
        <taxon>Sphingomonadales</taxon>
        <taxon>Sphingomonadaceae</taxon>
        <taxon>Sphingomonas</taxon>
    </lineage>
</organism>
<evidence type="ECO:0000256" key="3">
    <source>
        <dbReference type="ARBA" id="ARBA00023002"/>
    </source>
</evidence>
<dbReference type="AlphaFoldDB" id="A0A6I4IZ22"/>
<accession>A0A6I4IZ22</accession>
<dbReference type="GO" id="GO:0016020">
    <property type="term" value="C:membrane"/>
    <property type="evidence" value="ECO:0007669"/>
    <property type="project" value="TreeGrafter"/>
</dbReference>
<dbReference type="SUPFAM" id="SSF51197">
    <property type="entry name" value="Clavaminate synthase-like"/>
    <property type="match status" value="1"/>
</dbReference>
<feature type="repeat" description="TPR" evidence="4">
    <location>
        <begin position="40"/>
        <end position="73"/>
    </location>
</feature>
<comment type="caution">
    <text evidence="6">The sequence shown here is derived from an EMBL/GenBank/DDBJ whole genome shotgun (WGS) entry which is preliminary data.</text>
</comment>
<dbReference type="SUPFAM" id="SSF48452">
    <property type="entry name" value="TPR-like"/>
    <property type="match status" value="1"/>
</dbReference>
<dbReference type="GO" id="GO:0051213">
    <property type="term" value="F:dioxygenase activity"/>
    <property type="evidence" value="ECO:0007669"/>
    <property type="project" value="UniProtKB-KW"/>
</dbReference>
<sequence>MNDPRIAQLLSAAAAEQRAQRPQAAVRYLEQVVAIAPDHPQALNSLGTQALARSDFAAARNYFARAAAADPGEPVLWLNLARACRELGDDDGELAALDRVLAIDARAFVALLRKAHLFQRTGQNARAALHWGQAGAVAPPDEQLSPEIRAMLDEGRAFAVAHNARFGGVIDGAMGDALAAASPRDRRRVGAAIDAMLGRRQVYANVCEGMTFPFLPADEFFDREHFPWMSELEAAAPAIRAELKDLLDKGDEGFAPYVQYPSGYPESKWSELDHSERWSAYFLWRHGKRIDDHCARCPQTAAAVEKLPLADHAGRAPTVFFSLLHPRTRIPPHTGVTNARTIVHLGLIVPEKCGFRVGGETREWQEGQAFAFDDTIEHEAWNDSDELRAVLILDVWNPHITQTERDLVNRFFQAADASGMNVIIDD</sequence>
<evidence type="ECO:0000256" key="2">
    <source>
        <dbReference type="ARBA" id="ARBA00022964"/>
    </source>
</evidence>
<dbReference type="Proteomes" id="UP000441389">
    <property type="component" value="Unassembled WGS sequence"/>
</dbReference>
<keyword evidence="4" id="KW-0802">TPR repeat</keyword>
<keyword evidence="7" id="KW-1185">Reference proteome</keyword>
<dbReference type="Pfam" id="PF14559">
    <property type="entry name" value="TPR_19"/>
    <property type="match status" value="1"/>
</dbReference>
<evidence type="ECO:0000259" key="5">
    <source>
        <dbReference type="Pfam" id="PF05118"/>
    </source>
</evidence>
<dbReference type="InterPro" id="IPR027443">
    <property type="entry name" value="IPNS-like_sf"/>
</dbReference>
<dbReference type="Pfam" id="PF05118">
    <property type="entry name" value="Asp_Arg_Hydrox"/>
    <property type="match status" value="1"/>
</dbReference>
<evidence type="ECO:0000256" key="1">
    <source>
        <dbReference type="ARBA" id="ARBA00007730"/>
    </source>
</evidence>
<dbReference type="InterPro" id="IPR019734">
    <property type="entry name" value="TPR_rpt"/>
</dbReference>
<dbReference type="InterPro" id="IPR011990">
    <property type="entry name" value="TPR-like_helical_dom_sf"/>
</dbReference>
<dbReference type="Gene3D" id="2.60.120.330">
    <property type="entry name" value="B-lactam Antibiotic, Isopenicillin N Synthase, Chain"/>
    <property type="match status" value="1"/>
</dbReference>
<keyword evidence="3" id="KW-0560">Oxidoreductase</keyword>
<keyword evidence="2" id="KW-0223">Dioxygenase</keyword>
<reference evidence="6 7" key="1">
    <citation type="submission" date="2019-12" db="EMBL/GenBank/DDBJ databases">
        <authorList>
            <person name="Huq M.A."/>
        </authorList>
    </citation>
    <scope>NUCLEOTIDE SEQUENCE [LARGE SCALE GENOMIC DNA]</scope>
    <source>
        <strain evidence="6 7">MAH-20</strain>
    </source>
</reference>
<dbReference type="PANTHER" id="PTHR46332">
    <property type="entry name" value="ASPARTATE BETA-HYDROXYLASE DOMAIN-CONTAINING PROTEIN 2"/>
    <property type="match status" value="1"/>
</dbReference>
<feature type="domain" description="Aspartyl/asparaginy/proline hydroxylase" evidence="5">
    <location>
        <begin position="234"/>
        <end position="398"/>
    </location>
</feature>
<dbReference type="EMBL" id="WQMS01000006">
    <property type="protein sequence ID" value="MVO77469.1"/>
    <property type="molecule type" value="Genomic_DNA"/>
</dbReference>
<dbReference type="PROSITE" id="PS50005">
    <property type="entry name" value="TPR"/>
    <property type="match status" value="1"/>
</dbReference>
<dbReference type="InterPro" id="IPR007803">
    <property type="entry name" value="Asp/Arg/Pro-Hydrxlase"/>
</dbReference>
<dbReference type="InterPro" id="IPR051821">
    <property type="entry name" value="Asp/Asn_beta-hydroxylase"/>
</dbReference>
<name>A0A6I4IZ22_9SPHN</name>
<proteinExistence type="inferred from homology"/>
<evidence type="ECO:0000313" key="6">
    <source>
        <dbReference type="EMBL" id="MVO77469.1"/>
    </source>
</evidence>
<gene>
    <name evidence="6" type="ORF">GON01_05880</name>
</gene>
<evidence type="ECO:0000313" key="7">
    <source>
        <dbReference type="Proteomes" id="UP000441389"/>
    </source>
</evidence>